<dbReference type="GO" id="GO:0030983">
    <property type="term" value="F:mismatched DNA binding"/>
    <property type="evidence" value="ECO:0007669"/>
    <property type="project" value="InterPro"/>
</dbReference>
<dbReference type="PANTHER" id="PTHR11361">
    <property type="entry name" value="DNA MISMATCH REPAIR PROTEIN MUTS FAMILY MEMBER"/>
    <property type="match status" value="1"/>
</dbReference>
<organism evidence="6">
    <name type="scientific">viral metagenome</name>
    <dbReference type="NCBI Taxonomy" id="1070528"/>
    <lineage>
        <taxon>unclassified sequences</taxon>
        <taxon>metagenomes</taxon>
        <taxon>organismal metagenomes</taxon>
    </lineage>
</organism>
<sequence length="526" mass="59550">MGLLEDAGLEKFSTILGCKLQQAPKILYRALNKATKTNEKIYGIRKSAIHTMSSFTEEKHTTLEGIFHRASELEMDLNSFTLPTSDDTKAMQTDALGQLSFQDNSFRGLNYVPFILYTMMLFKVWAVPAMAILMPVVAWILPYIFLKFMVNLPISTNQYNEIMALVWSGNIMPGMNKLPAKTSTFNVRSMIQMLFMGISFIQSLVQPIQNALHLHKIDTTLYKNGQHVIEIAEIYDRLQNFCKKEGIFFPFTNSLKHIPRNDPRIAIMSILEHPDLFQLAMKDLAKLEIIWRMSNSPYLRIARVIEKGDHPLFIAENFFDLSLEMDAVPSSIKFTGMSPHAALTGPNGGGKSSFLRGILQCVVLSHAYGFAPADGLVVRRFSWISSGLRLQDFPGNMSMFETEVWFASNLLQYNTENKMGLVLYDELFHSTNPPDGIRTAEIFLKQLWKKKGIISIVSTHVFELVENAPPEVQRLCCKAAELPSGNIQYSYSVEEGICKISSVKDIWKRFQLDQTPAQPARSESTL</sequence>
<evidence type="ECO:0000256" key="4">
    <source>
        <dbReference type="SAM" id="Phobius"/>
    </source>
</evidence>
<evidence type="ECO:0000313" key="6">
    <source>
        <dbReference type="EMBL" id="QHT14212.1"/>
    </source>
</evidence>
<dbReference type="GO" id="GO:0140664">
    <property type="term" value="F:ATP-dependent DNA damage sensor activity"/>
    <property type="evidence" value="ECO:0007669"/>
    <property type="project" value="InterPro"/>
</dbReference>
<dbReference type="EMBL" id="MN739580">
    <property type="protein sequence ID" value="QHT14212.1"/>
    <property type="molecule type" value="Genomic_DNA"/>
</dbReference>
<dbReference type="SMART" id="SM00534">
    <property type="entry name" value="MUTSac"/>
    <property type="match status" value="1"/>
</dbReference>
<dbReference type="GO" id="GO:0006298">
    <property type="term" value="P:mismatch repair"/>
    <property type="evidence" value="ECO:0007669"/>
    <property type="project" value="InterPro"/>
</dbReference>
<dbReference type="PANTHER" id="PTHR11361:SF34">
    <property type="entry name" value="DNA MISMATCH REPAIR PROTEIN MSH1, MITOCHONDRIAL"/>
    <property type="match status" value="1"/>
</dbReference>
<keyword evidence="3" id="KW-0238">DNA-binding</keyword>
<proteinExistence type="predicted"/>
<evidence type="ECO:0000256" key="3">
    <source>
        <dbReference type="ARBA" id="ARBA00023125"/>
    </source>
</evidence>
<dbReference type="InterPro" id="IPR027417">
    <property type="entry name" value="P-loop_NTPase"/>
</dbReference>
<dbReference type="Pfam" id="PF00488">
    <property type="entry name" value="MutS_V"/>
    <property type="match status" value="1"/>
</dbReference>
<dbReference type="SUPFAM" id="SSF52540">
    <property type="entry name" value="P-loop containing nucleoside triphosphate hydrolases"/>
    <property type="match status" value="1"/>
</dbReference>
<dbReference type="GO" id="GO:0005524">
    <property type="term" value="F:ATP binding"/>
    <property type="evidence" value="ECO:0007669"/>
    <property type="project" value="UniProtKB-KW"/>
</dbReference>
<protein>
    <recommendedName>
        <fullName evidence="5">DNA mismatch repair proteins mutS family domain-containing protein</fullName>
    </recommendedName>
</protein>
<keyword evidence="4" id="KW-0812">Transmembrane</keyword>
<feature type="domain" description="DNA mismatch repair proteins mutS family" evidence="5">
    <location>
        <begin position="338"/>
        <end position="525"/>
    </location>
</feature>
<feature type="transmembrane region" description="Helical" evidence="4">
    <location>
        <begin position="185"/>
        <end position="205"/>
    </location>
</feature>
<evidence type="ECO:0000256" key="1">
    <source>
        <dbReference type="ARBA" id="ARBA00022741"/>
    </source>
</evidence>
<evidence type="ECO:0000259" key="5">
    <source>
        <dbReference type="SMART" id="SM00534"/>
    </source>
</evidence>
<evidence type="ECO:0000256" key="2">
    <source>
        <dbReference type="ARBA" id="ARBA00022840"/>
    </source>
</evidence>
<dbReference type="InterPro" id="IPR000432">
    <property type="entry name" value="DNA_mismatch_repair_MutS_C"/>
</dbReference>
<keyword evidence="4" id="KW-0472">Membrane</keyword>
<dbReference type="AlphaFoldDB" id="A0A6C0DCS3"/>
<dbReference type="InterPro" id="IPR045076">
    <property type="entry name" value="MutS"/>
</dbReference>
<feature type="transmembrane region" description="Helical" evidence="4">
    <location>
        <begin position="132"/>
        <end position="150"/>
    </location>
</feature>
<keyword evidence="2" id="KW-0067">ATP-binding</keyword>
<keyword evidence="4" id="KW-1133">Transmembrane helix</keyword>
<accession>A0A6C0DCS3</accession>
<reference evidence="6" key="1">
    <citation type="journal article" date="2020" name="Nature">
        <title>Giant virus diversity and host interactions through global metagenomics.</title>
        <authorList>
            <person name="Schulz F."/>
            <person name="Roux S."/>
            <person name="Paez-Espino D."/>
            <person name="Jungbluth S."/>
            <person name="Walsh D.A."/>
            <person name="Denef V.J."/>
            <person name="McMahon K.D."/>
            <person name="Konstantinidis K.T."/>
            <person name="Eloe-Fadrosh E.A."/>
            <person name="Kyrpides N.C."/>
            <person name="Woyke T."/>
        </authorList>
    </citation>
    <scope>NUCLEOTIDE SEQUENCE</scope>
    <source>
        <strain evidence="6">GVMAG-M-3300023174-137</strain>
    </source>
</reference>
<keyword evidence="1" id="KW-0547">Nucleotide-binding</keyword>
<dbReference type="Gene3D" id="3.40.50.300">
    <property type="entry name" value="P-loop containing nucleotide triphosphate hydrolases"/>
    <property type="match status" value="1"/>
</dbReference>
<name>A0A6C0DCS3_9ZZZZ</name>